<name>B9SUQ7_RICCO</name>
<evidence type="ECO:0000313" key="2">
    <source>
        <dbReference type="Proteomes" id="UP000008311"/>
    </source>
</evidence>
<protein>
    <recommendedName>
        <fullName evidence="3">Chromo domain-containing protein</fullName>
    </recommendedName>
</protein>
<keyword evidence="2" id="KW-1185">Reference proteome</keyword>
<organism evidence="1 2">
    <name type="scientific">Ricinus communis</name>
    <name type="common">Castor bean</name>
    <dbReference type="NCBI Taxonomy" id="3988"/>
    <lineage>
        <taxon>Eukaryota</taxon>
        <taxon>Viridiplantae</taxon>
        <taxon>Streptophyta</taxon>
        <taxon>Embryophyta</taxon>
        <taxon>Tracheophyta</taxon>
        <taxon>Spermatophyta</taxon>
        <taxon>Magnoliopsida</taxon>
        <taxon>eudicotyledons</taxon>
        <taxon>Gunneridae</taxon>
        <taxon>Pentapetalae</taxon>
        <taxon>rosids</taxon>
        <taxon>fabids</taxon>
        <taxon>Malpighiales</taxon>
        <taxon>Euphorbiaceae</taxon>
        <taxon>Acalyphoideae</taxon>
        <taxon>Acalypheae</taxon>
        <taxon>Ricinus</taxon>
    </lineage>
</organism>
<dbReference type="Proteomes" id="UP000008311">
    <property type="component" value="Unassembled WGS sequence"/>
</dbReference>
<proteinExistence type="predicted"/>
<sequence>MVSGTTQVLVHWDGLSLADASWRVPANLWRNILLWRERVMIRNRRKVEYNTPPGTISEYFKEIFHGNFKQSVD</sequence>
<accession>B9SUQ7</accession>
<reference evidence="2" key="1">
    <citation type="journal article" date="2010" name="Nat. Biotechnol.">
        <title>Draft genome sequence of the oilseed species Ricinus communis.</title>
        <authorList>
            <person name="Chan A.P."/>
            <person name="Crabtree J."/>
            <person name="Zhao Q."/>
            <person name="Lorenzi H."/>
            <person name="Orvis J."/>
            <person name="Puiu D."/>
            <person name="Melake-Berhan A."/>
            <person name="Jones K.M."/>
            <person name="Redman J."/>
            <person name="Chen G."/>
            <person name="Cahoon E.B."/>
            <person name="Gedil M."/>
            <person name="Stanke M."/>
            <person name="Haas B.J."/>
            <person name="Wortman J.R."/>
            <person name="Fraser-Liggett C.M."/>
            <person name="Ravel J."/>
            <person name="Rabinowicz P.D."/>
        </authorList>
    </citation>
    <scope>NUCLEOTIDE SEQUENCE [LARGE SCALE GENOMIC DNA]</scope>
    <source>
        <strain evidence="2">cv. Hale</strain>
    </source>
</reference>
<evidence type="ECO:0000313" key="1">
    <source>
        <dbReference type="EMBL" id="EEF32655.1"/>
    </source>
</evidence>
<dbReference type="AlphaFoldDB" id="B9SUQ7"/>
<dbReference type="InParanoid" id="B9SUQ7"/>
<evidence type="ECO:0008006" key="3">
    <source>
        <dbReference type="Google" id="ProtNLM"/>
    </source>
</evidence>
<dbReference type="EMBL" id="EQ974151">
    <property type="protein sequence ID" value="EEF32655.1"/>
    <property type="molecule type" value="Genomic_DNA"/>
</dbReference>
<gene>
    <name evidence="1" type="ORF">RCOM_0626840</name>
</gene>